<name>T1JH12_STRMM</name>
<protein>
    <submittedName>
        <fullName evidence="1">Uncharacterized protein</fullName>
    </submittedName>
</protein>
<dbReference type="EnsemblMetazoa" id="SMAR013141-RA">
    <property type="protein sequence ID" value="SMAR013141-PA"/>
    <property type="gene ID" value="SMAR013141"/>
</dbReference>
<organism evidence="1 2">
    <name type="scientific">Strigamia maritima</name>
    <name type="common">European centipede</name>
    <name type="synonym">Geophilus maritimus</name>
    <dbReference type="NCBI Taxonomy" id="126957"/>
    <lineage>
        <taxon>Eukaryota</taxon>
        <taxon>Metazoa</taxon>
        <taxon>Ecdysozoa</taxon>
        <taxon>Arthropoda</taxon>
        <taxon>Myriapoda</taxon>
        <taxon>Chilopoda</taxon>
        <taxon>Pleurostigmophora</taxon>
        <taxon>Geophilomorpha</taxon>
        <taxon>Linotaeniidae</taxon>
        <taxon>Strigamia</taxon>
    </lineage>
</organism>
<evidence type="ECO:0000313" key="2">
    <source>
        <dbReference type="Proteomes" id="UP000014500"/>
    </source>
</evidence>
<reference evidence="2" key="1">
    <citation type="submission" date="2011-05" db="EMBL/GenBank/DDBJ databases">
        <authorList>
            <person name="Richards S.R."/>
            <person name="Qu J."/>
            <person name="Jiang H."/>
            <person name="Jhangiani S.N."/>
            <person name="Agravi P."/>
            <person name="Goodspeed R."/>
            <person name="Gross S."/>
            <person name="Mandapat C."/>
            <person name="Jackson L."/>
            <person name="Mathew T."/>
            <person name="Pu L."/>
            <person name="Thornton R."/>
            <person name="Saada N."/>
            <person name="Wilczek-Boney K.B."/>
            <person name="Lee S."/>
            <person name="Kovar C."/>
            <person name="Wu Y."/>
            <person name="Scherer S.E."/>
            <person name="Worley K.C."/>
            <person name="Muzny D.M."/>
            <person name="Gibbs R."/>
        </authorList>
    </citation>
    <scope>NUCLEOTIDE SEQUENCE</scope>
    <source>
        <strain evidence="2">Brora</strain>
    </source>
</reference>
<sequence>KTNHFVPIKYKLTDQIVLKRCRCRLLFETGRHNHENQSGKNSKVIDTRLYSTSTDGTLRVWNIVGVLKSVQIGTSIQSPVQCKYLKTDTSLLELFTSLIYVWQKAPHHSTVTDNPHKYLKFRPKLQEPCNALCRLGYWAGYQQCPLLRHDGRRAPNQQ</sequence>
<reference evidence="1" key="2">
    <citation type="submission" date="2015-02" db="UniProtKB">
        <authorList>
            <consortium name="EnsemblMetazoa"/>
        </authorList>
    </citation>
    <scope>IDENTIFICATION</scope>
</reference>
<evidence type="ECO:0000313" key="1">
    <source>
        <dbReference type="EnsemblMetazoa" id="SMAR013141-PA"/>
    </source>
</evidence>
<accession>T1JH12</accession>
<dbReference type="AlphaFoldDB" id="T1JH12"/>
<keyword evidence="2" id="KW-1185">Reference proteome</keyword>
<proteinExistence type="predicted"/>
<dbReference type="Proteomes" id="UP000014500">
    <property type="component" value="Unassembled WGS sequence"/>
</dbReference>
<dbReference type="EMBL" id="JH432215">
    <property type="status" value="NOT_ANNOTATED_CDS"/>
    <property type="molecule type" value="Genomic_DNA"/>
</dbReference>
<dbReference type="HOGENOM" id="CLU_1673684_0_0_1"/>